<feature type="coiled-coil region" evidence="1">
    <location>
        <begin position="264"/>
        <end position="291"/>
    </location>
</feature>
<evidence type="ECO:0000256" key="2">
    <source>
        <dbReference type="SAM" id="SignalP"/>
    </source>
</evidence>
<accession>F9WTI8</accession>
<sequence length="753" mass="83154">MSVMRFFLLLLLPLCFVLHASRADKCPRSKNDISNVRMCATRDLLWGWLNVTNKTAVRAEKVMQNATALRDRADKVKVEAEKSLKVAKYVLNRLGKGNPEQNATIEKAVGMLVDVIANVKTSCIKADNAEKNANESMDKAINGYSDILRAAKTISRRRETEKIRICYDNALHEIGMIAIGEGGCPEELFVSKNLTKVADKLDVMGNLSEWKNEMLELLESTYVKITENKDTCHWTFNNGHDKFQNVKDAINSAAERLWDALKEYDAADLTLQEVQRNVTKATNEVEAVNTTMLGLFKQNGVALCGMIGRRAELITQLRTTTERLGDTERHTASRVKNATDLLSNAIETNEVVQSVAGAISQLLKSGPLPSAAKLFASGDISSANENAKRFKDAATLSAQSATRAKESATKVEGYVKSNEEMFERVREQLIARLNETKLNISDLTGDKCNKALSEVSAGSWEDAFDHALGINETALLKTKKMLEQLEAKIGLMKSNLTKINNNMHYVTETMSKAEQIRETAKTTAANAVADVLRSLVREMCASATELHELQKKNNGLEGTAKALKNNVSVESRRAEAAWKRDDDLSGMPPDVEEGFTYASRGVAVLEKHLQRIDAQYTNVINELRQEMKITEESGAETYDVAVKFVRGISSNLADFSSPSVCDGGRVAELVQTLMKNRDAMLKNVSAIVSLGELAAKVRERVTAARDQMKKAVSSAADAQAAVEEAIRRARDADAGRRCTPLHRQLLNVLRHIL</sequence>
<feature type="chain" id="PRO_5003390965" evidence="2">
    <location>
        <begin position="24"/>
        <end position="753"/>
    </location>
</feature>
<gene>
    <name evidence="3" type="ORF">TvY486_0037590</name>
</gene>
<evidence type="ECO:0000313" key="4">
    <source>
        <dbReference type="Proteomes" id="UP000009027"/>
    </source>
</evidence>
<feature type="signal peptide" evidence="2">
    <location>
        <begin position="1"/>
        <end position="23"/>
    </location>
</feature>
<reference evidence="3 4" key="1">
    <citation type="journal article" date="2012" name="Proc. Natl. Acad. Sci. U.S.A.">
        <title>Antigenic diversity is generated by distinct evolutionary mechanisms in African trypanosome species.</title>
        <authorList>
            <person name="Jackson A.P."/>
            <person name="Berry A."/>
            <person name="Aslett M."/>
            <person name="Allison H.C."/>
            <person name="Burton P."/>
            <person name="Vavrova-Anderson J."/>
            <person name="Brown R."/>
            <person name="Browne H."/>
            <person name="Corton N."/>
            <person name="Hauser H."/>
            <person name="Gamble J."/>
            <person name="Gilderthorp R."/>
            <person name="Marcello L."/>
            <person name="McQuillan J."/>
            <person name="Otto T.D."/>
            <person name="Quail M.A."/>
            <person name="Sanders M.J."/>
            <person name="van Tonder A."/>
            <person name="Ginger M.L."/>
            <person name="Field M.C."/>
            <person name="Barry J.D."/>
            <person name="Hertz-Fowler C."/>
            <person name="Berriman M."/>
        </authorList>
    </citation>
    <scope>NUCLEOTIDE SEQUENCE</scope>
    <source>
        <strain evidence="3 4">Y486</strain>
    </source>
</reference>
<dbReference type="EMBL" id="CAEX01006522">
    <property type="protein sequence ID" value="CCD20881.1"/>
    <property type="molecule type" value="Genomic_DNA"/>
</dbReference>
<evidence type="ECO:0000313" key="3">
    <source>
        <dbReference type="EMBL" id="CCD20881.1"/>
    </source>
</evidence>
<dbReference type="VEuPathDB" id="TriTrypDB:TvY486_0037590"/>
<name>F9WTI8_TRYVY</name>
<dbReference type="AlphaFoldDB" id="F9WTI8"/>
<proteinExistence type="predicted"/>
<evidence type="ECO:0000256" key="1">
    <source>
        <dbReference type="SAM" id="Coils"/>
    </source>
</evidence>
<dbReference type="Proteomes" id="UP000009027">
    <property type="component" value="Unassembled WGS sequence"/>
</dbReference>
<organism evidence="3 4">
    <name type="scientific">Trypanosoma vivax (strain Y486)</name>
    <dbReference type="NCBI Taxonomy" id="1055687"/>
    <lineage>
        <taxon>Eukaryota</taxon>
        <taxon>Discoba</taxon>
        <taxon>Euglenozoa</taxon>
        <taxon>Kinetoplastea</taxon>
        <taxon>Metakinetoplastina</taxon>
        <taxon>Trypanosomatida</taxon>
        <taxon>Trypanosomatidae</taxon>
        <taxon>Trypanosoma</taxon>
        <taxon>Duttonella</taxon>
    </lineage>
</organism>
<keyword evidence="2" id="KW-0732">Signal</keyword>
<keyword evidence="1" id="KW-0175">Coiled coil</keyword>
<keyword evidence="4" id="KW-1185">Reference proteome</keyword>
<protein>
    <submittedName>
        <fullName evidence="3">Uncharacterized protein</fullName>
    </submittedName>
</protein>